<gene>
    <name evidence="8" type="ORF">An07g01480</name>
</gene>
<dbReference type="AlphaFoldDB" id="A0AAJ8BYP4"/>
<reference evidence="8" key="1">
    <citation type="submission" date="2025-02" db="EMBL/GenBank/DDBJ databases">
        <authorList>
            <consortium name="NCBI Genome Project"/>
        </authorList>
    </citation>
    <scope>NUCLEOTIDE SEQUENCE</scope>
</reference>
<evidence type="ECO:0000313" key="8">
    <source>
        <dbReference type="RefSeq" id="XP_059606128.1"/>
    </source>
</evidence>
<organism evidence="8">
    <name type="scientific">Aspergillus niger</name>
    <dbReference type="NCBI Taxonomy" id="5061"/>
    <lineage>
        <taxon>Eukaryota</taxon>
        <taxon>Fungi</taxon>
        <taxon>Dikarya</taxon>
        <taxon>Ascomycota</taxon>
        <taxon>Pezizomycotina</taxon>
        <taxon>Eurotiomycetes</taxon>
        <taxon>Eurotiomycetidae</taxon>
        <taxon>Eurotiales</taxon>
        <taxon>Aspergillaceae</taxon>
        <taxon>Aspergillus</taxon>
        <taxon>Aspergillus subgen. Circumdati</taxon>
    </lineage>
</organism>
<comment type="subcellular location">
    <subcellularLocation>
        <location evidence="1">Membrane</location>
        <topology evidence="1">Multi-pass membrane protein</topology>
    </subcellularLocation>
</comment>
<dbReference type="KEGG" id="ang:An07g01480"/>
<evidence type="ECO:0000256" key="6">
    <source>
        <dbReference type="SAM" id="Phobius"/>
    </source>
</evidence>
<dbReference type="Pfam" id="PF05241">
    <property type="entry name" value="EBP"/>
    <property type="match status" value="1"/>
</dbReference>
<evidence type="ECO:0000256" key="5">
    <source>
        <dbReference type="PROSITE-ProRule" id="PRU01087"/>
    </source>
</evidence>
<dbReference type="InterPro" id="IPR051987">
    <property type="entry name" value="Sigma-2_receptor-like"/>
</dbReference>
<dbReference type="GeneID" id="4981415"/>
<keyword evidence="4 5" id="KW-0472">Membrane</keyword>
<evidence type="ECO:0000256" key="1">
    <source>
        <dbReference type="ARBA" id="ARBA00004141"/>
    </source>
</evidence>
<dbReference type="PANTHER" id="PTHR31204:SF1">
    <property type="entry name" value="SIGMA INTRACELLULAR RECEPTOR 2"/>
    <property type="match status" value="1"/>
</dbReference>
<feature type="transmembrane region" description="Helical" evidence="6">
    <location>
        <begin position="71"/>
        <end position="91"/>
    </location>
</feature>
<keyword evidence="3 5" id="KW-1133">Transmembrane helix</keyword>
<feature type="transmembrane region" description="Helical" evidence="6">
    <location>
        <begin position="17"/>
        <end position="39"/>
    </location>
</feature>
<dbReference type="VEuPathDB" id="FungiDB:An07g01480"/>
<dbReference type="GO" id="GO:0016020">
    <property type="term" value="C:membrane"/>
    <property type="evidence" value="ECO:0007669"/>
    <property type="project" value="UniProtKB-SubCell"/>
</dbReference>
<evidence type="ECO:0000256" key="4">
    <source>
        <dbReference type="ARBA" id="ARBA00023136"/>
    </source>
</evidence>
<evidence type="ECO:0000256" key="2">
    <source>
        <dbReference type="ARBA" id="ARBA00022692"/>
    </source>
</evidence>
<keyword evidence="2 5" id="KW-0812">Transmembrane</keyword>
<name>A0AAJ8BYP4_ASPNG</name>
<evidence type="ECO:0000256" key="3">
    <source>
        <dbReference type="ARBA" id="ARBA00022989"/>
    </source>
</evidence>
<proteinExistence type="predicted"/>
<reference evidence="8" key="2">
    <citation type="submission" date="2025-08" db="UniProtKB">
        <authorList>
            <consortium name="RefSeq"/>
        </authorList>
    </citation>
    <scope>IDENTIFICATION</scope>
</reference>
<accession>A0AAJ8BYP4</accession>
<dbReference type="PROSITE" id="PS51751">
    <property type="entry name" value="EXPERA"/>
    <property type="match status" value="1"/>
</dbReference>
<feature type="transmembrane region" description="Helical" evidence="6">
    <location>
        <begin position="103"/>
        <end position="127"/>
    </location>
</feature>
<evidence type="ECO:0000259" key="7">
    <source>
        <dbReference type="PROSITE" id="PS51751"/>
    </source>
</evidence>
<feature type="transmembrane region" description="Helical" evidence="6">
    <location>
        <begin position="139"/>
        <end position="159"/>
    </location>
</feature>
<dbReference type="InterPro" id="IPR033118">
    <property type="entry name" value="EXPERA"/>
</dbReference>
<feature type="domain" description="EXPERA" evidence="7">
    <location>
        <begin position="15"/>
        <end position="152"/>
    </location>
</feature>
<protein>
    <recommendedName>
        <fullName evidence="7">EXPERA domain-containing protein</fullName>
    </recommendedName>
</protein>
<dbReference type="RefSeq" id="XP_059606128.1">
    <property type="nucleotide sequence ID" value="XM_059748226.1"/>
</dbReference>
<dbReference type="PANTHER" id="PTHR31204">
    <property type="entry name" value="SIGMA INTRACELLULAR RECEPTOR 2"/>
    <property type="match status" value="1"/>
</dbReference>
<sequence length="237" mass="27232">MASPTAPASLWSRKRDLIYFSFFAIHVPIIFLVDAAPILPTALQSNLSHTLRQFYIDTYHDKFFEEPPAPWFYFFILMELFYHVPVSVWALGGLKRDDPLVPVHLLIFGLQAFLTSTVCLVEVWSWADRTVAQKQNISMLYGPYVALGAFMALDMFFRLRTRLLVKSKKESRKRKRKMKQRNGRSKLRPACACKLERVYTVLTQGRDAFPLDTCCVKCKVGSRTRYTDPIALNPAAA</sequence>